<dbReference type="EMBL" id="BAZW01000039">
    <property type="protein sequence ID" value="GAO31163.1"/>
    <property type="molecule type" value="Genomic_DNA"/>
</dbReference>
<evidence type="ECO:0000256" key="2">
    <source>
        <dbReference type="ARBA" id="ARBA00007487"/>
    </source>
</evidence>
<dbReference type="AlphaFoldDB" id="A0A0E9M0T2"/>
<name>A0A0E9M0T2_9BACT</name>
<dbReference type="PANTHER" id="PTHR46638:SF1">
    <property type="entry name" value="CORRINOID ADENOSYLTRANSFERASE"/>
    <property type="match status" value="1"/>
</dbReference>
<evidence type="ECO:0000256" key="8">
    <source>
        <dbReference type="ARBA" id="ARBA00048555"/>
    </source>
</evidence>
<comment type="catalytic activity">
    <reaction evidence="9">
        <text>2 cob(II)alamin + reduced [electron-transfer flavoprotein] + 2 ATP = 2 adenosylcob(III)alamin + 2 triphosphate + oxidized [electron-transfer flavoprotein] + 3 H(+)</text>
        <dbReference type="Rhea" id="RHEA:28671"/>
        <dbReference type="Rhea" id="RHEA-COMP:10685"/>
        <dbReference type="Rhea" id="RHEA-COMP:10686"/>
        <dbReference type="ChEBI" id="CHEBI:15378"/>
        <dbReference type="ChEBI" id="CHEBI:16304"/>
        <dbReference type="ChEBI" id="CHEBI:18036"/>
        <dbReference type="ChEBI" id="CHEBI:18408"/>
        <dbReference type="ChEBI" id="CHEBI:30616"/>
        <dbReference type="ChEBI" id="CHEBI:57692"/>
        <dbReference type="ChEBI" id="CHEBI:58307"/>
        <dbReference type="EC" id="2.5.1.17"/>
    </reaction>
</comment>
<dbReference type="Proteomes" id="UP000032900">
    <property type="component" value="Unassembled WGS sequence"/>
</dbReference>
<dbReference type="InterPro" id="IPR003724">
    <property type="entry name" value="CblAdoTrfase_CobA"/>
</dbReference>
<gene>
    <name evidence="10" type="ORF">JCM15548_13501</name>
</gene>
<dbReference type="PIRSF" id="PIRSF015617">
    <property type="entry name" value="Adensltrnsf_CobA"/>
    <property type="match status" value="1"/>
</dbReference>
<dbReference type="PANTHER" id="PTHR46638">
    <property type="entry name" value="CORRINOID ADENOSYLTRANSFERASE"/>
    <property type="match status" value="1"/>
</dbReference>
<dbReference type="OrthoDB" id="9810309at2"/>
<evidence type="ECO:0000256" key="4">
    <source>
        <dbReference type="ARBA" id="ARBA00024929"/>
    </source>
</evidence>
<evidence type="ECO:0000256" key="6">
    <source>
        <dbReference type="ARBA" id="ARBA00033334"/>
    </source>
</evidence>
<keyword evidence="10" id="KW-0808">Transferase</keyword>
<dbReference type="NCBIfam" id="NF004637">
    <property type="entry name" value="PRK05986.1"/>
    <property type="match status" value="1"/>
</dbReference>
<evidence type="ECO:0000256" key="7">
    <source>
        <dbReference type="ARBA" id="ARBA00033354"/>
    </source>
</evidence>
<dbReference type="CDD" id="cd00561">
    <property type="entry name" value="CobA_ACA"/>
    <property type="match status" value="1"/>
</dbReference>
<comment type="caution">
    <text evidence="10">The sequence shown here is derived from an EMBL/GenBank/DDBJ whole genome shotgun (WGS) entry which is preliminary data.</text>
</comment>
<dbReference type="Gene3D" id="3.40.50.300">
    <property type="entry name" value="P-loop containing nucleotide triphosphate hydrolases"/>
    <property type="match status" value="1"/>
</dbReference>
<dbReference type="STRING" id="1236989.JCM15548_13501"/>
<evidence type="ECO:0000313" key="10">
    <source>
        <dbReference type="EMBL" id="GAO31163.1"/>
    </source>
</evidence>
<keyword evidence="11" id="KW-1185">Reference proteome</keyword>
<dbReference type="SUPFAM" id="SSF52540">
    <property type="entry name" value="P-loop containing nucleoside triphosphate hydrolases"/>
    <property type="match status" value="1"/>
</dbReference>
<comment type="function">
    <text evidence="4">Required for both de novo synthesis of the corrin ring for the assimilation of exogenous corrinoids. Participates in the adenosylation of a variety of incomplete and complete corrinoids.</text>
</comment>
<dbReference type="RefSeq" id="WP_062126959.1">
    <property type="nucleotide sequence ID" value="NZ_BAZW01000039.1"/>
</dbReference>
<dbReference type="EC" id="2.5.1.17" evidence="3"/>
<sequence length="171" mass="19179">MQGYIQIYTGNGKGKTTAAFGLSLRAVGAGKKVFFAQFVKGKTYSEIEAVAQFLPDITIRQYGRGCFIRKDPTQEDIEAAHTGLTEVSEIIQSGRYDMVVLDEANIALHYQLFTVDQLMDVLRQKPAETELIVTGRYAPQELVDMADLVTEMKEIKHYYQSGVQARKGIEF</sequence>
<protein>
    <recommendedName>
        <fullName evidence="3">corrinoid adenosyltransferase</fullName>
        <ecNumber evidence="3">2.5.1.17</ecNumber>
    </recommendedName>
    <alternativeName>
        <fullName evidence="5">Cob(II)alamin adenosyltransferase</fullName>
    </alternativeName>
    <alternativeName>
        <fullName evidence="7">Cob(II)yrinic acid a,c-diamide adenosyltransferase</fullName>
    </alternativeName>
    <alternativeName>
        <fullName evidence="6">Cobinamide/cobalamin adenosyltransferase</fullName>
    </alternativeName>
</protein>
<comment type="catalytic activity">
    <reaction evidence="8">
        <text>2 cob(II)yrinate a,c diamide + reduced [electron-transfer flavoprotein] + 2 ATP = 2 adenosylcob(III)yrinate a,c-diamide + 2 triphosphate + oxidized [electron-transfer flavoprotein] + 3 H(+)</text>
        <dbReference type="Rhea" id="RHEA:11528"/>
        <dbReference type="Rhea" id="RHEA-COMP:10685"/>
        <dbReference type="Rhea" id="RHEA-COMP:10686"/>
        <dbReference type="ChEBI" id="CHEBI:15378"/>
        <dbReference type="ChEBI" id="CHEBI:18036"/>
        <dbReference type="ChEBI" id="CHEBI:30616"/>
        <dbReference type="ChEBI" id="CHEBI:57692"/>
        <dbReference type="ChEBI" id="CHEBI:58307"/>
        <dbReference type="ChEBI" id="CHEBI:58503"/>
        <dbReference type="ChEBI" id="CHEBI:58537"/>
        <dbReference type="EC" id="2.5.1.17"/>
    </reaction>
</comment>
<evidence type="ECO:0000256" key="1">
    <source>
        <dbReference type="ARBA" id="ARBA00005121"/>
    </source>
</evidence>
<comment type="pathway">
    <text evidence="1">Cofactor biosynthesis; adenosylcobalamin biosynthesis; adenosylcobalamin from cob(II)yrinate a,c-diamide: step 2/7.</text>
</comment>
<evidence type="ECO:0000256" key="3">
    <source>
        <dbReference type="ARBA" id="ARBA00012454"/>
    </source>
</evidence>
<reference evidence="10 11" key="1">
    <citation type="journal article" date="2015" name="Microbes Environ.">
        <title>Distribution and evolution of nitrogen fixation genes in the phylum bacteroidetes.</title>
        <authorList>
            <person name="Inoue J."/>
            <person name="Oshima K."/>
            <person name="Suda W."/>
            <person name="Sakamoto M."/>
            <person name="Iino T."/>
            <person name="Noda S."/>
            <person name="Hongoh Y."/>
            <person name="Hattori M."/>
            <person name="Ohkuma M."/>
        </authorList>
    </citation>
    <scope>NUCLEOTIDE SEQUENCE [LARGE SCALE GENOMIC DNA]</scope>
    <source>
        <strain evidence="10">JCM 15548</strain>
    </source>
</reference>
<proteinExistence type="inferred from homology"/>
<dbReference type="GO" id="GO:0008817">
    <property type="term" value="F:corrinoid adenosyltransferase activity"/>
    <property type="evidence" value="ECO:0007669"/>
    <property type="project" value="UniProtKB-EC"/>
</dbReference>
<evidence type="ECO:0000256" key="9">
    <source>
        <dbReference type="ARBA" id="ARBA00048692"/>
    </source>
</evidence>
<dbReference type="Pfam" id="PF02572">
    <property type="entry name" value="CobA_CobO_BtuR"/>
    <property type="match status" value="1"/>
</dbReference>
<dbReference type="GO" id="GO:0009236">
    <property type="term" value="P:cobalamin biosynthetic process"/>
    <property type="evidence" value="ECO:0007669"/>
    <property type="project" value="InterPro"/>
</dbReference>
<dbReference type="GO" id="GO:0005524">
    <property type="term" value="F:ATP binding"/>
    <property type="evidence" value="ECO:0007669"/>
    <property type="project" value="InterPro"/>
</dbReference>
<dbReference type="InterPro" id="IPR027417">
    <property type="entry name" value="P-loop_NTPase"/>
</dbReference>
<organism evidence="10 11">
    <name type="scientific">Geofilum rubicundum JCM 15548</name>
    <dbReference type="NCBI Taxonomy" id="1236989"/>
    <lineage>
        <taxon>Bacteria</taxon>
        <taxon>Pseudomonadati</taxon>
        <taxon>Bacteroidota</taxon>
        <taxon>Bacteroidia</taxon>
        <taxon>Marinilabiliales</taxon>
        <taxon>Marinilabiliaceae</taxon>
        <taxon>Geofilum</taxon>
    </lineage>
</organism>
<accession>A0A0E9M0T2</accession>
<evidence type="ECO:0000313" key="11">
    <source>
        <dbReference type="Proteomes" id="UP000032900"/>
    </source>
</evidence>
<dbReference type="NCBIfam" id="TIGR00708">
    <property type="entry name" value="cobA"/>
    <property type="match status" value="1"/>
</dbReference>
<comment type="similarity">
    <text evidence="2">Belongs to the Cob(I)alamin adenosyltransferase family.</text>
</comment>
<evidence type="ECO:0000256" key="5">
    <source>
        <dbReference type="ARBA" id="ARBA00031529"/>
    </source>
</evidence>